<protein>
    <submittedName>
        <fullName evidence="1">Uncharacterized protein</fullName>
    </submittedName>
</protein>
<dbReference type="EMBL" id="MGGP01000018">
    <property type="protein sequence ID" value="OGM32092.1"/>
    <property type="molecule type" value="Genomic_DNA"/>
</dbReference>
<dbReference type="PROSITE" id="PS50194">
    <property type="entry name" value="FILAMIN_REPEAT"/>
    <property type="match status" value="1"/>
</dbReference>
<sequence length="500" mass="52153">MRIIAQGGGDDPDYCSRDATVTVTNDPLPPGFPTVDVKVDGTDGPGVYVPGVPFDVSWTSTDTTACTAYSYGSYQPPLATAWWGARATSGSQQVVAQPAFLAYKNDLLSLTCTGPGGRASDAVRITTTPIAPAATITLTPDPLNIAAGQTGTMVANINVTPPGSAADIREVRFSSGDSSVCTAFSPDITGPNYTSTITGAGAGSTTVTGTVELFSGETFDGEAEVNVTAPGPWWQVTGGEVISGSNLISRIPQSCALSPSCSDSLILNDPISNRPATAIYNDNYDFSSTATRGTVSATNQWLVRAGTRPNIYSYAFFNNLASGKNFTTLPNNATVRTPDIASAPLDAGYSWIRATGNVSLGEPGGSPQVLVNKKAILFVDGDLTIYDEVRIGNTASDFFMVVVSGDIDVDPSLVSPDTTTPAIQGIYTCDGTFSTGTNGVDDGILVVEGSVAASAFNLERDLVNENTDTPAEHFIYSPALISNYPSALAERHLIWREVAP</sequence>
<dbReference type="AlphaFoldDB" id="A0A1F7YXM9"/>
<accession>A0A1F7YXM9</accession>
<evidence type="ECO:0000313" key="2">
    <source>
        <dbReference type="Proteomes" id="UP000178870"/>
    </source>
</evidence>
<proteinExistence type="predicted"/>
<dbReference type="Proteomes" id="UP000178870">
    <property type="component" value="Unassembled WGS sequence"/>
</dbReference>
<organism evidence="1 2">
    <name type="scientific">Candidatus Woesebacteria bacterium RIFCSPHIGHO2_01_FULL_44_21</name>
    <dbReference type="NCBI Taxonomy" id="1802503"/>
    <lineage>
        <taxon>Bacteria</taxon>
        <taxon>Candidatus Woeseibacteriota</taxon>
    </lineage>
</organism>
<evidence type="ECO:0000313" key="1">
    <source>
        <dbReference type="EMBL" id="OGM32092.1"/>
    </source>
</evidence>
<gene>
    <name evidence="1" type="ORF">A2803_00820</name>
</gene>
<name>A0A1F7YXM9_9BACT</name>
<dbReference type="Gene3D" id="2.60.40.1080">
    <property type="match status" value="1"/>
</dbReference>
<comment type="caution">
    <text evidence="1">The sequence shown here is derived from an EMBL/GenBank/DDBJ whole genome shotgun (WGS) entry which is preliminary data.</text>
</comment>
<dbReference type="InterPro" id="IPR017868">
    <property type="entry name" value="Filamin/ABP280_repeat-like"/>
</dbReference>
<reference evidence="1 2" key="1">
    <citation type="journal article" date="2016" name="Nat. Commun.">
        <title>Thousands of microbial genomes shed light on interconnected biogeochemical processes in an aquifer system.</title>
        <authorList>
            <person name="Anantharaman K."/>
            <person name="Brown C.T."/>
            <person name="Hug L.A."/>
            <person name="Sharon I."/>
            <person name="Castelle C.J."/>
            <person name="Probst A.J."/>
            <person name="Thomas B.C."/>
            <person name="Singh A."/>
            <person name="Wilkins M.J."/>
            <person name="Karaoz U."/>
            <person name="Brodie E.L."/>
            <person name="Williams K.H."/>
            <person name="Hubbard S.S."/>
            <person name="Banfield J.F."/>
        </authorList>
    </citation>
    <scope>NUCLEOTIDE SEQUENCE [LARGE SCALE GENOMIC DNA]</scope>
</reference>